<comment type="caution">
    <text evidence="1">The sequence shown here is derived from an EMBL/GenBank/DDBJ whole genome shotgun (WGS) entry which is preliminary data.</text>
</comment>
<proteinExistence type="predicted"/>
<name>A0ABQ6IGC0_9MICO</name>
<reference evidence="2" key="1">
    <citation type="journal article" date="2019" name="Int. J. Syst. Evol. Microbiol.">
        <title>The Global Catalogue of Microorganisms (GCM) 10K type strain sequencing project: providing services to taxonomists for standard genome sequencing and annotation.</title>
        <authorList>
            <consortium name="The Broad Institute Genomics Platform"/>
            <consortium name="The Broad Institute Genome Sequencing Center for Infectious Disease"/>
            <person name="Wu L."/>
            <person name="Ma J."/>
        </authorList>
    </citation>
    <scope>NUCLEOTIDE SEQUENCE [LARGE SCALE GENOMIC DNA]</scope>
    <source>
        <strain evidence="2">NBRC 112299</strain>
    </source>
</reference>
<dbReference type="Proteomes" id="UP001157125">
    <property type="component" value="Unassembled WGS sequence"/>
</dbReference>
<evidence type="ECO:0000313" key="2">
    <source>
        <dbReference type="Proteomes" id="UP001157125"/>
    </source>
</evidence>
<evidence type="ECO:0000313" key="1">
    <source>
        <dbReference type="EMBL" id="GMA35782.1"/>
    </source>
</evidence>
<dbReference type="EMBL" id="BSUN01000001">
    <property type="protein sequence ID" value="GMA35782.1"/>
    <property type="molecule type" value="Genomic_DNA"/>
</dbReference>
<sequence length="76" mass="8448">MVLFSEARVASTRLLADLERVDVEGRHELDVRDVVVTELDVHEARDGLVGGGVLVELDALDERRRAVAHADDRDTQ</sequence>
<organism evidence="1 2">
    <name type="scientific">Demequina litorisediminis</name>
    <dbReference type="NCBI Taxonomy" id="1849022"/>
    <lineage>
        <taxon>Bacteria</taxon>
        <taxon>Bacillati</taxon>
        <taxon>Actinomycetota</taxon>
        <taxon>Actinomycetes</taxon>
        <taxon>Micrococcales</taxon>
        <taxon>Demequinaceae</taxon>
        <taxon>Demequina</taxon>
    </lineage>
</organism>
<accession>A0ABQ6IGC0</accession>
<protein>
    <submittedName>
        <fullName evidence="1">Uncharacterized protein</fullName>
    </submittedName>
</protein>
<gene>
    <name evidence="1" type="ORF">GCM10025876_19860</name>
</gene>
<keyword evidence="2" id="KW-1185">Reference proteome</keyword>